<dbReference type="Gene3D" id="1.10.3720.10">
    <property type="entry name" value="MetI-like"/>
    <property type="match status" value="1"/>
</dbReference>
<dbReference type="InterPro" id="IPR047103">
    <property type="entry name" value="MalF_P2_sf"/>
</dbReference>
<dbReference type="InterPro" id="IPR000515">
    <property type="entry name" value="MetI-like"/>
</dbReference>
<dbReference type="HOGENOM" id="CLU_016047_20_1_11"/>
<evidence type="ECO:0000313" key="13">
    <source>
        <dbReference type="Proteomes" id="UP000009888"/>
    </source>
</evidence>
<evidence type="ECO:0000256" key="4">
    <source>
        <dbReference type="ARBA" id="ARBA00022475"/>
    </source>
</evidence>
<feature type="transmembrane region" description="Helical" evidence="9">
    <location>
        <begin position="33"/>
        <end position="52"/>
    </location>
</feature>
<reference evidence="12 13" key="1">
    <citation type="submission" date="2012-09" db="EMBL/GenBank/DDBJ databases">
        <title>The Genome Sequence of Actinobaculum massiliae ACS-171-V-COL2.</title>
        <authorList>
            <consortium name="The Broad Institute Genome Sequencing Platform"/>
            <person name="Earl A."/>
            <person name="Ward D."/>
            <person name="Feldgarden M."/>
            <person name="Gevers D."/>
            <person name="Saerens B."/>
            <person name="Vaneechoutte M."/>
            <person name="Walker B."/>
            <person name="Young S.K."/>
            <person name="Zeng Q."/>
            <person name="Gargeya S."/>
            <person name="Fitzgerald M."/>
            <person name="Haas B."/>
            <person name="Abouelleil A."/>
            <person name="Alvarado L."/>
            <person name="Arachchi H.M."/>
            <person name="Berlin A."/>
            <person name="Chapman S.B."/>
            <person name="Goldberg J."/>
            <person name="Griggs A."/>
            <person name="Gujja S."/>
            <person name="Hansen M."/>
            <person name="Howarth C."/>
            <person name="Imamovic A."/>
            <person name="Larimer J."/>
            <person name="McCowen C."/>
            <person name="Montmayeur A."/>
            <person name="Murphy C."/>
            <person name="Neiman D."/>
            <person name="Pearson M."/>
            <person name="Priest M."/>
            <person name="Roberts A."/>
            <person name="Saif S."/>
            <person name="Shea T."/>
            <person name="Sisk P."/>
            <person name="Sykes S."/>
            <person name="Wortman J."/>
            <person name="Nusbaum C."/>
            <person name="Birren B."/>
        </authorList>
    </citation>
    <scope>NUCLEOTIDE SEQUENCE [LARGE SCALE GENOMIC DNA]</scope>
    <source>
        <strain evidence="13">ACS-171-V-Col2</strain>
    </source>
</reference>
<keyword evidence="4 10" id="KW-1003">Cell membrane</keyword>
<dbReference type="EMBL" id="AGWL01000005">
    <property type="protein sequence ID" value="EKU95100.1"/>
    <property type="molecule type" value="Genomic_DNA"/>
</dbReference>
<comment type="caution">
    <text evidence="12">The sequence shown here is derived from an EMBL/GenBank/DDBJ whole genome shotgun (WGS) entry which is preliminary data.</text>
</comment>
<evidence type="ECO:0000256" key="2">
    <source>
        <dbReference type="ARBA" id="ARBA00009047"/>
    </source>
</evidence>
<dbReference type="eggNOG" id="COG1175">
    <property type="taxonomic scope" value="Bacteria"/>
</dbReference>
<feature type="domain" description="ABC transmembrane type-1" evidence="11">
    <location>
        <begin position="304"/>
        <end position="527"/>
    </location>
</feature>
<feature type="transmembrane region" description="Helical" evidence="9">
    <location>
        <begin position="443"/>
        <end position="466"/>
    </location>
</feature>
<dbReference type="Pfam" id="PF00528">
    <property type="entry name" value="BPD_transp_1"/>
    <property type="match status" value="1"/>
</dbReference>
<dbReference type="GO" id="GO:1990060">
    <property type="term" value="C:maltose transport complex"/>
    <property type="evidence" value="ECO:0007669"/>
    <property type="project" value="TreeGrafter"/>
</dbReference>
<keyword evidence="5 10" id="KW-0762">Sugar transport</keyword>
<evidence type="ECO:0000256" key="6">
    <source>
        <dbReference type="ARBA" id="ARBA00022692"/>
    </source>
</evidence>
<dbReference type="SUPFAM" id="SSF161098">
    <property type="entry name" value="MetI-like"/>
    <property type="match status" value="1"/>
</dbReference>
<dbReference type="Gene3D" id="1.20.58.370">
    <property type="entry name" value="MalF N-terminal region-like"/>
    <property type="match status" value="1"/>
</dbReference>
<proteinExistence type="inferred from homology"/>
<evidence type="ECO:0000259" key="11">
    <source>
        <dbReference type="PROSITE" id="PS50928"/>
    </source>
</evidence>
<dbReference type="GO" id="GO:0042956">
    <property type="term" value="P:maltodextrin transmembrane transport"/>
    <property type="evidence" value="ECO:0007669"/>
    <property type="project" value="TreeGrafter"/>
</dbReference>
<evidence type="ECO:0000256" key="8">
    <source>
        <dbReference type="ARBA" id="ARBA00023136"/>
    </source>
</evidence>
<evidence type="ECO:0000256" key="10">
    <source>
        <dbReference type="RuleBase" id="RU367050"/>
    </source>
</evidence>
<dbReference type="GO" id="GO:0015423">
    <property type="term" value="F:ABC-type maltose transporter activity"/>
    <property type="evidence" value="ECO:0007669"/>
    <property type="project" value="TreeGrafter"/>
</dbReference>
<protein>
    <recommendedName>
        <fullName evidence="10">Maltose/maltodextrin transport system permease protein</fullName>
    </recommendedName>
</protein>
<dbReference type="Pfam" id="PF16296">
    <property type="entry name" value="TM_PBP2_N"/>
    <property type="match status" value="1"/>
</dbReference>
<dbReference type="InterPro" id="IPR035906">
    <property type="entry name" value="MetI-like_sf"/>
</dbReference>
<dbReference type="PROSITE" id="PS50928">
    <property type="entry name" value="ABC_TM1"/>
    <property type="match status" value="1"/>
</dbReference>
<dbReference type="PATRIC" id="fig|883066.3.peg.899"/>
<comment type="subcellular location">
    <subcellularLocation>
        <location evidence="1 9">Cell membrane</location>
        <topology evidence="1 9">Multi-pass membrane protein</topology>
    </subcellularLocation>
</comment>
<dbReference type="STRING" id="202789.GCA_001457435_01264"/>
<evidence type="ECO:0000313" key="12">
    <source>
        <dbReference type="EMBL" id="EKU95100.1"/>
    </source>
</evidence>
<dbReference type="RefSeq" id="WP_007001067.1">
    <property type="nucleotide sequence ID" value="NZ_JH992955.1"/>
</dbReference>
<comment type="function">
    <text evidence="10">Part of the ABC transporter complex MalEFGK involved in maltose/maltodextrin import. Probably responsible for the translocation of the substrate across the membrane.</text>
</comment>
<name>K9F0S3_9ACTO</name>
<keyword evidence="6 9" id="KW-0812">Transmembrane</keyword>
<evidence type="ECO:0000256" key="7">
    <source>
        <dbReference type="ARBA" id="ARBA00022989"/>
    </source>
</evidence>
<keyword evidence="13" id="KW-1185">Reference proteome</keyword>
<organism evidence="12 13">
    <name type="scientific">Actinobaculum massiliense ACS-171-V-Col2</name>
    <dbReference type="NCBI Taxonomy" id="883066"/>
    <lineage>
        <taxon>Bacteria</taxon>
        <taxon>Bacillati</taxon>
        <taxon>Actinomycetota</taxon>
        <taxon>Actinomycetes</taxon>
        <taxon>Actinomycetales</taxon>
        <taxon>Actinomycetaceae</taxon>
        <taxon>Actinobaculum</taxon>
    </lineage>
</organism>
<comment type="similarity">
    <text evidence="2 10">Belongs to the binding-protein-dependent transport system permease family. MalFG subfamily.</text>
</comment>
<dbReference type="Proteomes" id="UP000009888">
    <property type="component" value="Unassembled WGS sequence"/>
</dbReference>
<evidence type="ECO:0000256" key="5">
    <source>
        <dbReference type="ARBA" id="ARBA00022597"/>
    </source>
</evidence>
<feature type="transmembrane region" description="Helical" evidence="9">
    <location>
        <begin position="303"/>
        <end position="328"/>
    </location>
</feature>
<feature type="transmembrane region" description="Helical" evidence="9">
    <location>
        <begin position="87"/>
        <end position="111"/>
    </location>
</feature>
<keyword evidence="7 9" id="KW-1133">Transmembrane helix</keyword>
<dbReference type="Gene3D" id="2.40.430.10">
    <property type="entry name" value="D-maltodextrin-binding protein, MBP"/>
    <property type="match status" value="1"/>
</dbReference>
<dbReference type="Gene3D" id="3.10.650.10">
    <property type="entry name" value="MalF N-terminal region-like"/>
    <property type="match status" value="1"/>
</dbReference>
<feature type="transmembrane region" description="Helical" evidence="9">
    <location>
        <begin position="348"/>
        <end position="367"/>
    </location>
</feature>
<dbReference type="AlphaFoldDB" id="K9F0S3"/>
<feature type="transmembrane region" description="Helical" evidence="9">
    <location>
        <begin position="506"/>
        <end position="528"/>
    </location>
</feature>
<accession>K9F0S3</accession>
<evidence type="ECO:0000256" key="1">
    <source>
        <dbReference type="ARBA" id="ARBA00004651"/>
    </source>
</evidence>
<keyword evidence="8 9" id="KW-0472">Membrane</keyword>
<feature type="transmembrane region" description="Helical" evidence="9">
    <location>
        <begin position="387"/>
        <end position="407"/>
    </location>
</feature>
<dbReference type="InterPro" id="IPR032550">
    <property type="entry name" value="TM_PBP2_N"/>
</dbReference>
<dbReference type="PANTHER" id="PTHR47314">
    <property type="entry name" value="MALTOSE/MALTODEXTRIN TRANSPORT SYSTEM PERMEASE PROTEIN MALF"/>
    <property type="match status" value="1"/>
</dbReference>
<gene>
    <name evidence="12" type="ORF">HMPREF9233_00861</name>
</gene>
<dbReference type="PANTHER" id="PTHR47314:SF1">
    <property type="entry name" value="MALTOSE_MALTODEXTRIN TRANSPORT SYSTEM PERMEASE PROTEIN MALF"/>
    <property type="match status" value="1"/>
</dbReference>
<sequence>MQETQKKATSSRPKERKALKIKAPEARNWSPGFIVKLILVGLVDALGIYVLVQTFSAKSWVLGGVVAILLIAANYVYFSRRTLAAKYLIPGLVFLLIFQVFVILYTGYIAFTNYGDRHMLTKEAATNSQLVRSSQRVPDSPQYPLKVVSRGGELGFAVVNEDGDVLAGTETEPLEKIDGATVKGTQVEEVPGFEILGMQEVTAQQAEILSLRVPFSDDPADGAIGTQNASTGFVFRSTMSYDKATQTMTDHATGKQYVADDSVGFFVAEDGSTLDTGWRVTVGFDNFKDAFADSRYAQPFLRVLLWTFAFAFLSVFTTFLLGMFLAIVLNREGMRGRKFYRTLMLMPYAFPSFMTAFLFAGMLNPKYGFFNQVLFGGAEIPWLTDPWLARLCVLGVNLWMGFPYMFLICTGALQSISADLNEAAEIDGATGLQRWRFVTLPQLMIQVTPLLISSFAFNFNNFNLIYMLTGGGPRFDDVTVPVGSTDILISMVYQISGMSGEATRNYGLASAMSLLIFIIVGTISLISFKKSNSMKGAQ</sequence>
<dbReference type="CDD" id="cd06261">
    <property type="entry name" value="TM_PBP2"/>
    <property type="match status" value="1"/>
</dbReference>
<dbReference type="SUPFAM" id="SSF160964">
    <property type="entry name" value="MalF N-terminal region-like"/>
    <property type="match status" value="1"/>
</dbReference>
<evidence type="ECO:0000256" key="3">
    <source>
        <dbReference type="ARBA" id="ARBA00022448"/>
    </source>
</evidence>
<keyword evidence="3 9" id="KW-0813">Transport</keyword>
<dbReference type="InterPro" id="IPR035277">
    <property type="entry name" value="MalF_N"/>
</dbReference>
<evidence type="ECO:0000256" key="9">
    <source>
        <dbReference type="RuleBase" id="RU363032"/>
    </source>
</evidence>
<feature type="transmembrane region" description="Helical" evidence="9">
    <location>
        <begin position="58"/>
        <end position="78"/>
    </location>
</feature>